<keyword evidence="1" id="KW-0732">Signal</keyword>
<evidence type="ECO:0000313" key="2">
    <source>
        <dbReference type="EMBL" id="OAG28046.1"/>
    </source>
</evidence>
<keyword evidence="3" id="KW-1185">Reference proteome</keyword>
<dbReference type="OrthoDB" id="9814800at2"/>
<dbReference type="RefSeq" id="WP_068541392.1">
    <property type="nucleotide sequence ID" value="NZ_LSFI01000014.1"/>
</dbReference>
<dbReference type="STRING" id="1795632.TH606_03725"/>
<proteinExistence type="predicted"/>
<name>A0A177E8L7_9BACT</name>
<dbReference type="InterPro" id="IPR036280">
    <property type="entry name" value="Multihaem_cyt_sf"/>
</dbReference>
<organism evidence="2 3">
    <name type="scientific">Thermodesulfatator autotrophicus</name>
    <dbReference type="NCBI Taxonomy" id="1795632"/>
    <lineage>
        <taxon>Bacteria</taxon>
        <taxon>Pseudomonadati</taxon>
        <taxon>Thermodesulfobacteriota</taxon>
        <taxon>Thermodesulfobacteria</taxon>
        <taxon>Thermodesulfobacteriales</taxon>
        <taxon>Thermodesulfatatoraceae</taxon>
        <taxon>Thermodesulfatator</taxon>
    </lineage>
</organism>
<dbReference type="PROSITE" id="PS51257">
    <property type="entry name" value="PROKAR_LIPOPROTEIN"/>
    <property type="match status" value="1"/>
</dbReference>
<evidence type="ECO:0000256" key="1">
    <source>
        <dbReference type="SAM" id="SignalP"/>
    </source>
</evidence>
<feature type="signal peptide" evidence="1">
    <location>
        <begin position="1"/>
        <end position="21"/>
    </location>
</feature>
<evidence type="ECO:0000313" key="3">
    <source>
        <dbReference type="Proteomes" id="UP000076964"/>
    </source>
</evidence>
<protein>
    <submittedName>
        <fullName evidence="2">Multiheme C-type cytochrome</fullName>
    </submittedName>
</protein>
<sequence length="127" mass="14084">MRLKLFLLSAFLAGGVIVACAPKGQAPMEDVQAKQSLTHPPLTEQEKLMPCASCHKEETPDIYDEWFHSAHGIANVKCYQCHGTFENFVVRPEPARCMPCHAEQVKTAPKGKSCEACHPAHKFSVHK</sequence>
<reference evidence="2 3" key="1">
    <citation type="submission" date="2016-02" db="EMBL/GenBank/DDBJ databases">
        <title>Draft genome sequence of Thermodesulfatator sp. S606.</title>
        <authorList>
            <person name="Lai Q."/>
            <person name="Cao J."/>
            <person name="Dupont S."/>
            <person name="Shao Z."/>
            <person name="Jebbar M."/>
            <person name="Alain K."/>
        </authorList>
    </citation>
    <scope>NUCLEOTIDE SEQUENCE [LARGE SCALE GENOMIC DNA]</scope>
    <source>
        <strain evidence="2 3">S606</strain>
    </source>
</reference>
<accession>A0A177E8L7</accession>
<dbReference type="EMBL" id="LSFI01000014">
    <property type="protein sequence ID" value="OAG28046.1"/>
    <property type="molecule type" value="Genomic_DNA"/>
</dbReference>
<dbReference type="SUPFAM" id="SSF48695">
    <property type="entry name" value="Multiheme cytochromes"/>
    <property type="match status" value="1"/>
</dbReference>
<gene>
    <name evidence="2" type="ORF">TH606_03725</name>
</gene>
<dbReference type="Proteomes" id="UP000076964">
    <property type="component" value="Unassembled WGS sequence"/>
</dbReference>
<comment type="caution">
    <text evidence="2">The sequence shown here is derived from an EMBL/GenBank/DDBJ whole genome shotgun (WGS) entry which is preliminary data.</text>
</comment>
<feature type="chain" id="PRO_5008060223" evidence="1">
    <location>
        <begin position="22"/>
        <end position="127"/>
    </location>
</feature>
<dbReference type="AlphaFoldDB" id="A0A177E8L7"/>
<dbReference type="Gene3D" id="3.90.10.10">
    <property type="entry name" value="Cytochrome C3"/>
    <property type="match status" value="1"/>
</dbReference>